<evidence type="ECO:0000259" key="1">
    <source>
        <dbReference type="Pfam" id="PF14341"/>
    </source>
</evidence>
<dbReference type="Proteomes" id="UP000198658">
    <property type="component" value="Unassembled WGS sequence"/>
</dbReference>
<evidence type="ECO:0000313" key="3">
    <source>
        <dbReference type="Proteomes" id="UP000198658"/>
    </source>
</evidence>
<accession>A0A1H4BIE1</accession>
<dbReference type="STRING" id="658218.SAMN05216562_3295"/>
<feature type="domain" description="Type 4 fimbrial biogenesis protein PilX N-terminal" evidence="1">
    <location>
        <begin position="8"/>
        <end position="55"/>
    </location>
</feature>
<dbReference type="RefSeq" id="WP_170833256.1">
    <property type="nucleotide sequence ID" value="NZ_FNQO01000006.1"/>
</dbReference>
<proteinExistence type="predicted"/>
<gene>
    <name evidence="2" type="ORF">SAMN05216562_3295</name>
</gene>
<dbReference type="InterPro" id="IPR025746">
    <property type="entry name" value="PilX_N_dom"/>
</dbReference>
<dbReference type="EMBL" id="FNQO01000006">
    <property type="protein sequence ID" value="SEA47955.1"/>
    <property type="molecule type" value="Genomic_DNA"/>
</dbReference>
<sequence>MVSVTRQKGAVLVVSMIILLVLSLISVSAARTVLLEEKMTFASRDAKTALEAAEAILRIGESYLENRIQTTGEFGTVAGLHLEGEGPLDLFSVNSWDGKSVEVNETINGQAVKGRYFIEMAGLADNMDASESITVEGYGNSTGAGQINVFRVVAQGEGLSPHTKRTIVVQYGRRF</sequence>
<evidence type="ECO:0000313" key="2">
    <source>
        <dbReference type="EMBL" id="SEA47955.1"/>
    </source>
</evidence>
<organism evidence="2 3">
    <name type="scientific">Microbulbifer marinus</name>
    <dbReference type="NCBI Taxonomy" id="658218"/>
    <lineage>
        <taxon>Bacteria</taxon>
        <taxon>Pseudomonadati</taxon>
        <taxon>Pseudomonadota</taxon>
        <taxon>Gammaproteobacteria</taxon>
        <taxon>Cellvibrionales</taxon>
        <taxon>Microbulbiferaceae</taxon>
        <taxon>Microbulbifer</taxon>
    </lineage>
</organism>
<name>A0A1H4BIE1_9GAMM</name>
<reference evidence="3" key="1">
    <citation type="submission" date="2016-10" db="EMBL/GenBank/DDBJ databases">
        <authorList>
            <person name="Varghese N."/>
            <person name="Submissions S."/>
        </authorList>
    </citation>
    <scope>NUCLEOTIDE SEQUENCE [LARGE SCALE GENOMIC DNA]</scope>
    <source>
        <strain evidence="3">CGMCC 1.10657</strain>
    </source>
</reference>
<keyword evidence="3" id="KW-1185">Reference proteome</keyword>
<dbReference type="Pfam" id="PF14341">
    <property type="entry name" value="PilX_N"/>
    <property type="match status" value="1"/>
</dbReference>
<protein>
    <submittedName>
        <fullName evidence="2">Type IV pilus assembly protein PilX</fullName>
    </submittedName>
</protein>
<dbReference type="AlphaFoldDB" id="A0A1H4BIE1"/>